<dbReference type="Gene3D" id="2.40.10.220">
    <property type="entry name" value="predicted glycosyltransferase like domains"/>
    <property type="match status" value="1"/>
</dbReference>
<reference evidence="15" key="2">
    <citation type="submission" date="2020-09" db="EMBL/GenBank/DDBJ databases">
        <authorList>
            <person name="Sun Q."/>
            <person name="Ohkuma M."/>
        </authorList>
    </citation>
    <scope>NUCLEOTIDE SEQUENCE</scope>
    <source>
        <strain evidence="15">JCM 15325</strain>
    </source>
</reference>
<feature type="transmembrane region" description="Helical" evidence="12">
    <location>
        <begin position="466"/>
        <end position="490"/>
    </location>
</feature>
<dbReference type="CDD" id="cd06421">
    <property type="entry name" value="CESA_CelA_like"/>
    <property type="match status" value="1"/>
</dbReference>
<evidence type="ECO:0000256" key="10">
    <source>
        <dbReference type="ARBA" id="ARBA00023136"/>
    </source>
</evidence>
<evidence type="ECO:0000313" key="16">
    <source>
        <dbReference type="Proteomes" id="UP000654670"/>
    </source>
</evidence>
<evidence type="ECO:0000256" key="7">
    <source>
        <dbReference type="ARBA" id="ARBA00022692"/>
    </source>
</evidence>
<dbReference type="InterPro" id="IPR003919">
    <property type="entry name" value="Cell_synth_A"/>
</dbReference>
<reference evidence="15" key="1">
    <citation type="journal article" date="2014" name="Int. J. Syst. Evol. Microbiol.">
        <title>Complete genome sequence of Corynebacterium casei LMG S-19264T (=DSM 44701T), isolated from a smear-ripened cheese.</title>
        <authorList>
            <consortium name="US DOE Joint Genome Institute (JGI-PGF)"/>
            <person name="Walter F."/>
            <person name="Albersmeier A."/>
            <person name="Kalinowski J."/>
            <person name="Ruckert C."/>
        </authorList>
    </citation>
    <scope>NUCLEOTIDE SEQUENCE</scope>
    <source>
        <strain evidence="15">JCM 15325</strain>
    </source>
</reference>
<evidence type="ECO:0000256" key="1">
    <source>
        <dbReference type="ARBA" id="ARBA00004429"/>
    </source>
</evidence>
<feature type="transmembrane region" description="Helical" evidence="12">
    <location>
        <begin position="60"/>
        <end position="86"/>
    </location>
</feature>
<dbReference type="Gene3D" id="3.90.550.10">
    <property type="entry name" value="Spore Coat Polysaccharide Biosynthesis Protein SpsA, Chain A"/>
    <property type="match status" value="1"/>
</dbReference>
<name>A0A917S665_9BACL</name>
<keyword evidence="8" id="KW-0135">Cellulose biosynthesis</keyword>
<dbReference type="PANTHER" id="PTHR43867">
    <property type="entry name" value="CELLULOSE SYNTHASE CATALYTIC SUBUNIT A [UDP-FORMING]"/>
    <property type="match status" value="1"/>
</dbReference>
<keyword evidence="10 12" id="KW-0472">Membrane</keyword>
<keyword evidence="6" id="KW-0808">Transferase</keyword>
<dbReference type="InterPro" id="IPR001173">
    <property type="entry name" value="Glyco_trans_2-like"/>
</dbReference>
<comment type="subcellular location">
    <subcellularLocation>
        <location evidence="1">Cell inner membrane</location>
        <topology evidence="1">Multi-pass membrane protein</topology>
    </subcellularLocation>
</comment>
<evidence type="ECO:0000256" key="9">
    <source>
        <dbReference type="ARBA" id="ARBA00022989"/>
    </source>
</evidence>
<dbReference type="PANTHER" id="PTHR43867:SF2">
    <property type="entry name" value="CELLULOSE SYNTHASE CATALYTIC SUBUNIT A [UDP-FORMING]"/>
    <property type="match status" value="1"/>
</dbReference>
<dbReference type="GO" id="GO:0035438">
    <property type="term" value="F:cyclic-di-GMP binding"/>
    <property type="evidence" value="ECO:0007669"/>
    <property type="project" value="InterPro"/>
</dbReference>
<evidence type="ECO:0000256" key="11">
    <source>
        <dbReference type="ARBA" id="ARBA00048682"/>
    </source>
</evidence>
<dbReference type="SUPFAM" id="SSF53448">
    <property type="entry name" value="Nucleotide-diphospho-sugar transferases"/>
    <property type="match status" value="1"/>
</dbReference>
<keyword evidence="5" id="KW-0328">Glycosyltransferase</keyword>
<feature type="transmembrane region" description="Helical" evidence="12">
    <location>
        <begin position="389"/>
        <end position="407"/>
    </location>
</feature>
<dbReference type="GO" id="GO:0030244">
    <property type="term" value="P:cellulose biosynthetic process"/>
    <property type="evidence" value="ECO:0007669"/>
    <property type="project" value="UniProtKB-KW"/>
</dbReference>
<accession>A0A917S665</accession>
<feature type="domain" description="PilZ" evidence="13">
    <location>
        <begin position="526"/>
        <end position="628"/>
    </location>
</feature>
<keyword evidence="16" id="KW-1185">Reference proteome</keyword>
<dbReference type="EMBL" id="BMOK01000008">
    <property type="protein sequence ID" value="GGL56196.1"/>
    <property type="molecule type" value="Genomic_DNA"/>
</dbReference>
<keyword evidence="4" id="KW-0997">Cell inner membrane</keyword>
<dbReference type="InterPro" id="IPR009875">
    <property type="entry name" value="PilZ_domain"/>
</dbReference>
<comment type="caution">
    <text evidence="15">The sequence shown here is derived from an EMBL/GenBank/DDBJ whole genome shotgun (WGS) entry which is preliminary data.</text>
</comment>
<gene>
    <name evidence="15" type="ORF">GCM10007968_20360</name>
</gene>
<evidence type="ECO:0000259" key="14">
    <source>
        <dbReference type="Pfam" id="PF13632"/>
    </source>
</evidence>
<evidence type="ECO:0000256" key="8">
    <source>
        <dbReference type="ARBA" id="ARBA00022916"/>
    </source>
</evidence>
<organism evidence="15 16">
    <name type="scientific">Sporolactobacillus putidus</name>
    <dbReference type="NCBI Taxonomy" id="492735"/>
    <lineage>
        <taxon>Bacteria</taxon>
        <taxon>Bacillati</taxon>
        <taxon>Bacillota</taxon>
        <taxon>Bacilli</taxon>
        <taxon>Bacillales</taxon>
        <taxon>Sporolactobacillaceae</taxon>
        <taxon>Sporolactobacillus</taxon>
    </lineage>
</organism>
<feature type="transmembrane region" description="Helical" evidence="12">
    <location>
        <begin position="502"/>
        <end position="520"/>
    </location>
</feature>
<dbReference type="SUPFAM" id="SSF141371">
    <property type="entry name" value="PilZ domain-like"/>
    <property type="match status" value="2"/>
</dbReference>
<dbReference type="GO" id="GO:0006011">
    <property type="term" value="P:UDP-alpha-D-glucose metabolic process"/>
    <property type="evidence" value="ECO:0007669"/>
    <property type="project" value="InterPro"/>
</dbReference>
<evidence type="ECO:0000256" key="2">
    <source>
        <dbReference type="ARBA" id="ARBA00012539"/>
    </source>
</evidence>
<keyword evidence="7 12" id="KW-0812">Transmembrane</keyword>
<dbReference type="EC" id="2.4.1.12" evidence="2"/>
<feature type="transmembrane region" description="Helical" evidence="12">
    <location>
        <begin position="6"/>
        <end position="22"/>
    </location>
</feature>
<dbReference type="Pfam" id="PF07238">
    <property type="entry name" value="PilZ"/>
    <property type="match status" value="1"/>
</dbReference>
<dbReference type="Pfam" id="PF13632">
    <property type="entry name" value="Glyco_trans_2_3"/>
    <property type="match status" value="1"/>
</dbReference>
<dbReference type="InterPro" id="IPR050321">
    <property type="entry name" value="Glycosyltr_2/OpgH_subfam"/>
</dbReference>
<evidence type="ECO:0000256" key="3">
    <source>
        <dbReference type="ARBA" id="ARBA00022475"/>
    </source>
</evidence>
<dbReference type="AlphaFoldDB" id="A0A917S665"/>
<evidence type="ECO:0000256" key="4">
    <source>
        <dbReference type="ARBA" id="ARBA00022519"/>
    </source>
</evidence>
<keyword evidence="3" id="KW-1003">Cell membrane</keyword>
<evidence type="ECO:0000256" key="6">
    <source>
        <dbReference type="ARBA" id="ARBA00022679"/>
    </source>
</evidence>
<protein>
    <recommendedName>
        <fullName evidence="2">cellulose synthase (UDP-forming)</fullName>
        <ecNumber evidence="2">2.4.1.12</ecNumber>
    </recommendedName>
</protein>
<sequence length="771" mass="88779">MSYSSLIYPASVINLLILFFFLSLKWENLFKKPLILICWLTSMIYLIWRAFFTLPSIGSISFAAGMVLWITEFIGFLQLCVFYILVWKPARKKEVPLKSLEKLPMVDVLIVTYNEPLDVLRRTIAGCLNLDYPKERLNIYICDDGSRETVEKLAGQFHVHYLKREDHSFAKAGNLNHALQHTSGEFIVTLDADMVPLAPFLQRTIGLFSDPEVAFVQTPQAFYNDDPYQFNTFSTDHLPNEQDFFMRTLQAGKARFNAVMFVGSNAVFRRSALEAIGGFATGVITEDMATGMILQAKKFRTLFVGDVLAMGLAPESWGDMLKQRDRWCRGNIQCARKWNPLTLSGLSFMQRLLYIDGIVYWFFGIFKLVYILAPLIYMLFGVYFLKTDLYSLACFWLPSFLGSYLTFRLVSRGQRSMTWSHIYDTSMAPSLAFSALSELFFRKKLNFKVTPKGQNSEKRHFHLSTVMPHLFCLIMTAAAFTKIGIDYFFFHNLRVNEVSFNLFWAFYNMIGLALSLTVAVNRPRFRRGERFRVNRPGRIEFTDEQRNASLPVTIVDMSDSGARLSFASDHFHEYEQFAIRSLAIDPIGTLPCRLVWLSHKSQDGDESVGIQFEELSDRQYSRVIHYLFNIVQSQRPFLEDKTGSVRTLARFLRKSFKVPQALKRQNLRRSVHLDGYIFRIPETKISRAAMEAAVAFSDDGPRRPFTIDPEQKPVVIKDISVSGCQILTTFPLNLNETIVLNAKPDLGPVKAEVRWQKKKFRHYFIGIKFLS</sequence>
<proteinExistence type="predicted"/>
<feature type="domain" description="Glycosyltransferase 2-like" evidence="14">
    <location>
        <begin position="186"/>
        <end position="379"/>
    </location>
</feature>
<evidence type="ECO:0000313" key="15">
    <source>
        <dbReference type="EMBL" id="GGL56196.1"/>
    </source>
</evidence>
<evidence type="ECO:0000256" key="12">
    <source>
        <dbReference type="SAM" id="Phobius"/>
    </source>
</evidence>
<feature type="transmembrane region" description="Helical" evidence="12">
    <location>
        <begin position="34"/>
        <end position="54"/>
    </location>
</feature>
<comment type="catalytic activity">
    <reaction evidence="11">
        <text>[(1-&gt;4)-beta-D-glucosyl](n) + UDP-alpha-D-glucose = [(1-&gt;4)-beta-D-glucosyl](n+1) + UDP + H(+)</text>
        <dbReference type="Rhea" id="RHEA:19929"/>
        <dbReference type="Rhea" id="RHEA-COMP:10033"/>
        <dbReference type="Rhea" id="RHEA-COMP:10034"/>
        <dbReference type="ChEBI" id="CHEBI:15378"/>
        <dbReference type="ChEBI" id="CHEBI:18246"/>
        <dbReference type="ChEBI" id="CHEBI:58223"/>
        <dbReference type="ChEBI" id="CHEBI:58885"/>
        <dbReference type="EC" id="2.4.1.12"/>
    </reaction>
</comment>
<feature type="transmembrane region" description="Helical" evidence="12">
    <location>
        <begin position="358"/>
        <end position="383"/>
    </location>
</feature>
<keyword evidence="9 12" id="KW-1133">Transmembrane helix</keyword>
<evidence type="ECO:0000256" key="5">
    <source>
        <dbReference type="ARBA" id="ARBA00022676"/>
    </source>
</evidence>
<dbReference type="InterPro" id="IPR029044">
    <property type="entry name" value="Nucleotide-diphossugar_trans"/>
</dbReference>
<dbReference type="Proteomes" id="UP000654670">
    <property type="component" value="Unassembled WGS sequence"/>
</dbReference>
<dbReference type="GO" id="GO:0005886">
    <property type="term" value="C:plasma membrane"/>
    <property type="evidence" value="ECO:0007669"/>
    <property type="project" value="UniProtKB-SubCell"/>
</dbReference>
<dbReference type="PRINTS" id="PR01439">
    <property type="entry name" value="CELLSNTHASEA"/>
</dbReference>
<dbReference type="GO" id="GO:0016760">
    <property type="term" value="F:cellulose synthase (UDP-forming) activity"/>
    <property type="evidence" value="ECO:0007669"/>
    <property type="project" value="UniProtKB-EC"/>
</dbReference>
<evidence type="ECO:0000259" key="13">
    <source>
        <dbReference type="Pfam" id="PF07238"/>
    </source>
</evidence>